<gene>
    <name evidence="3" type="ORF">NliqN6_1424</name>
</gene>
<evidence type="ECO:0000313" key="3">
    <source>
        <dbReference type="EMBL" id="GHJ85022.1"/>
    </source>
</evidence>
<dbReference type="EMBL" id="BLZA01000010">
    <property type="protein sequence ID" value="GHJ85022.1"/>
    <property type="molecule type" value="Genomic_DNA"/>
</dbReference>
<dbReference type="GO" id="GO:0016740">
    <property type="term" value="F:transferase activity"/>
    <property type="evidence" value="ECO:0007669"/>
    <property type="project" value="InterPro"/>
</dbReference>
<dbReference type="Pfam" id="PF13839">
    <property type="entry name" value="PC-Esterase"/>
    <property type="match status" value="1"/>
</dbReference>
<evidence type="ECO:0000256" key="1">
    <source>
        <dbReference type="ARBA" id="ARBA00007727"/>
    </source>
</evidence>
<dbReference type="AlphaFoldDB" id="A0A8H3TPU8"/>
<name>A0A8H3TPU8_9TREE</name>
<comment type="similarity">
    <text evidence="1">Belongs to the PC-esterase family. TBL subfamily.</text>
</comment>
<dbReference type="InterPro" id="IPR026057">
    <property type="entry name" value="TBL_C"/>
</dbReference>
<comment type="caution">
    <text evidence="3">The sequence shown here is derived from an EMBL/GenBank/DDBJ whole genome shotgun (WGS) entry which is preliminary data.</text>
</comment>
<dbReference type="Proteomes" id="UP000620104">
    <property type="component" value="Unassembled WGS sequence"/>
</dbReference>
<evidence type="ECO:0000259" key="2">
    <source>
        <dbReference type="Pfam" id="PF13839"/>
    </source>
</evidence>
<protein>
    <recommendedName>
        <fullName evidence="2">Trichome birefringence-like C-terminal domain-containing protein</fullName>
    </recommendedName>
</protein>
<reference evidence="3" key="1">
    <citation type="submission" date="2020-07" db="EMBL/GenBank/DDBJ databases">
        <title>Draft Genome Sequence of a Deep-Sea Yeast, Naganishia (Cryptococcus) liquefaciens strain N6.</title>
        <authorList>
            <person name="Han Y.W."/>
            <person name="Kajitani R."/>
            <person name="Morimoto H."/>
            <person name="Parhat M."/>
            <person name="Tsubouchi H."/>
            <person name="Bakenova O."/>
            <person name="Ogata M."/>
            <person name="Argunhan B."/>
            <person name="Aoki R."/>
            <person name="Kajiwara S."/>
            <person name="Itoh T."/>
            <person name="Iwasaki H."/>
        </authorList>
    </citation>
    <scope>NUCLEOTIDE SEQUENCE</scope>
    <source>
        <strain evidence="3">N6</strain>
    </source>
</reference>
<evidence type="ECO:0000313" key="4">
    <source>
        <dbReference type="Proteomes" id="UP000620104"/>
    </source>
</evidence>
<accession>A0A8H3TPU8</accession>
<organism evidence="3 4">
    <name type="scientific">Naganishia liquefaciens</name>
    <dbReference type="NCBI Taxonomy" id="104408"/>
    <lineage>
        <taxon>Eukaryota</taxon>
        <taxon>Fungi</taxon>
        <taxon>Dikarya</taxon>
        <taxon>Basidiomycota</taxon>
        <taxon>Agaricomycotina</taxon>
        <taxon>Tremellomycetes</taxon>
        <taxon>Filobasidiales</taxon>
        <taxon>Filobasidiaceae</taxon>
        <taxon>Naganishia</taxon>
    </lineage>
</organism>
<keyword evidence="4" id="KW-1185">Reference proteome</keyword>
<sequence length="202" mass="23679">MNRYLERLPQSISHASFGTSISEVQQESNERYCSKEDYANGHWIRRSNPPSSLEDIRDLYSTTTQRVLKNLTEIHHSADIKIWYRASTPGHVNCQDIQEPAVVDPVWTPHPGAPAWNWHLMEPFNDIWKRRIEEARSTGLEIAYLDVWPMSLQRGDSHLLPPNDCLHFCYQGVVEEWQQFLWQEIVRESVNEDYEIGSPIYL</sequence>
<feature type="domain" description="Trichome birefringence-like C-terminal" evidence="2">
    <location>
        <begin position="39"/>
        <end position="183"/>
    </location>
</feature>
<proteinExistence type="inferred from homology"/>
<dbReference type="OrthoDB" id="630188at2759"/>